<feature type="domain" description="Aminoglycoside phosphotransferase" evidence="1">
    <location>
        <begin position="104"/>
        <end position="249"/>
    </location>
</feature>
<reference evidence="2" key="3">
    <citation type="submission" date="2010-09" db="EMBL/GenBank/DDBJ databases">
        <title>Annotation of Gaeumannomyces graminis var. tritici R3-111a-1.</title>
        <authorList>
            <consortium name="The Broad Institute Genome Sequencing Platform"/>
            <person name="Ma L.-J."/>
            <person name="Dead R."/>
            <person name="Young S.K."/>
            <person name="Zeng Q."/>
            <person name="Gargeya S."/>
            <person name="Fitzgerald M."/>
            <person name="Haas B."/>
            <person name="Abouelleil A."/>
            <person name="Alvarado L."/>
            <person name="Arachchi H.M."/>
            <person name="Berlin A."/>
            <person name="Brown A."/>
            <person name="Chapman S.B."/>
            <person name="Chen Z."/>
            <person name="Dunbar C."/>
            <person name="Freedman E."/>
            <person name="Gearin G."/>
            <person name="Gellesch M."/>
            <person name="Goldberg J."/>
            <person name="Griggs A."/>
            <person name="Gujja S."/>
            <person name="Heiman D."/>
            <person name="Howarth C."/>
            <person name="Larson L."/>
            <person name="Lui A."/>
            <person name="MacDonald P.J.P."/>
            <person name="Mehta T."/>
            <person name="Montmayeur A."/>
            <person name="Murphy C."/>
            <person name="Neiman D."/>
            <person name="Pearson M."/>
            <person name="Priest M."/>
            <person name="Roberts A."/>
            <person name="Saif S."/>
            <person name="Shea T."/>
            <person name="Shenoy N."/>
            <person name="Sisk P."/>
            <person name="Stolte C."/>
            <person name="Sykes S."/>
            <person name="Yandava C."/>
            <person name="Wortman J."/>
            <person name="Nusbaum C."/>
            <person name="Birren B."/>
        </authorList>
    </citation>
    <scope>NUCLEOTIDE SEQUENCE</scope>
    <source>
        <strain evidence="2">R3-111a-1</strain>
    </source>
</reference>
<reference evidence="3" key="5">
    <citation type="submission" date="2018-04" db="UniProtKB">
        <authorList>
            <consortium name="EnsemblFungi"/>
        </authorList>
    </citation>
    <scope>IDENTIFICATION</scope>
    <source>
        <strain evidence="3">R3-111a-1</strain>
    </source>
</reference>
<dbReference type="Gene3D" id="3.90.1200.10">
    <property type="match status" value="1"/>
</dbReference>
<dbReference type="PANTHER" id="PTHR21310">
    <property type="entry name" value="AMINOGLYCOSIDE PHOSPHOTRANSFERASE-RELATED-RELATED"/>
    <property type="match status" value="1"/>
</dbReference>
<dbReference type="VEuPathDB" id="FungiDB:GGTG_04402"/>
<dbReference type="STRING" id="644352.J3NT04"/>
<dbReference type="RefSeq" id="XP_009220462.1">
    <property type="nucleotide sequence ID" value="XM_009222198.1"/>
</dbReference>
<gene>
    <name evidence="3" type="primary">20344860</name>
    <name evidence="2" type="ORF">GGTG_04402</name>
</gene>
<sequence length="356" mass="39972">MATIGQMYDFDTEIATFFSQTSVSREECDQVAKDLVGHSQVVPVPIQGVCSYTVYAGEQLEFVVQFRLKSLQLKLETVTLARQIYGELVPEVSFRTQLGEDAATAGQEPLLVYVMTRILGPSRLDFIIADKFPDNSPENKARRRNLVKDVARFFATAWKAPQHVEPAYHDHMAETFNKDLQSLLVALPTRFHPIIRATIKSLPKILNLPMVLTHGDFFESNIIVDESSYHLAGVIDWAEAEITPFGVNLVSPQLLMSKLHLRDGYIRYDDYDELTGLFWSTFTSEAGGLSVDTIKTIKAARVLGVLRSKGFTARLRNMATPVPIGDDAIGRYNMMQLDGLLLNPATRFEDMDEYLA</sequence>
<name>J3NT04_GAET3</name>
<dbReference type="SUPFAM" id="SSF56112">
    <property type="entry name" value="Protein kinase-like (PK-like)"/>
    <property type="match status" value="1"/>
</dbReference>
<protein>
    <recommendedName>
        <fullName evidence="1">Aminoglycoside phosphotransferase domain-containing protein</fullName>
    </recommendedName>
</protein>
<dbReference type="GeneID" id="20344860"/>
<dbReference type="EMBL" id="GL385396">
    <property type="protein sequence ID" value="EJT79317.1"/>
    <property type="molecule type" value="Genomic_DNA"/>
</dbReference>
<dbReference type="InterPro" id="IPR002575">
    <property type="entry name" value="Aminoglycoside_PTrfase"/>
</dbReference>
<dbReference type="PANTHER" id="PTHR21310:SF59">
    <property type="entry name" value="AMINOGLYCOSIDE PHOSPHOTRANSFERASE DOMAIN-CONTAINING PROTEIN"/>
    <property type="match status" value="1"/>
</dbReference>
<dbReference type="Proteomes" id="UP000006039">
    <property type="component" value="Unassembled WGS sequence"/>
</dbReference>
<dbReference type="InterPro" id="IPR011009">
    <property type="entry name" value="Kinase-like_dom_sf"/>
</dbReference>
<dbReference type="OrthoDB" id="5598852at2759"/>
<reference evidence="4" key="1">
    <citation type="submission" date="2010-07" db="EMBL/GenBank/DDBJ databases">
        <title>The genome sequence of Gaeumannomyces graminis var. tritici strain R3-111a-1.</title>
        <authorList>
            <consortium name="The Broad Institute Genome Sequencing Platform"/>
            <person name="Ma L.-J."/>
            <person name="Dead R."/>
            <person name="Young S."/>
            <person name="Zeng Q."/>
            <person name="Koehrsen M."/>
            <person name="Alvarado L."/>
            <person name="Berlin A."/>
            <person name="Chapman S.B."/>
            <person name="Chen Z."/>
            <person name="Freedman E."/>
            <person name="Gellesch M."/>
            <person name="Goldberg J."/>
            <person name="Griggs A."/>
            <person name="Gujja S."/>
            <person name="Heilman E.R."/>
            <person name="Heiman D."/>
            <person name="Hepburn T."/>
            <person name="Howarth C."/>
            <person name="Jen D."/>
            <person name="Larson L."/>
            <person name="Mehta T."/>
            <person name="Neiman D."/>
            <person name="Pearson M."/>
            <person name="Roberts A."/>
            <person name="Saif S."/>
            <person name="Shea T."/>
            <person name="Shenoy N."/>
            <person name="Sisk P."/>
            <person name="Stolte C."/>
            <person name="Sykes S."/>
            <person name="Walk T."/>
            <person name="White J."/>
            <person name="Yandava C."/>
            <person name="Haas B."/>
            <person name="Nusbaum C."/>
            <person name="Birren B."/>
        </authorList>
    </citation>
    <scope>NUCLEOTIDE SEQUENCE [LARGE SCALE GENOMIC DNA]</scope>
    <source>
        <strain evidence="4">R3-111a-1</strain>
    </source>
</reference>
<dbReference type="EnsemblFungi" id="EJT79317">
    <property type="protein sequence ID" value="EJT79317"/>
    <property type="gene ID" value="GGTG_04402"/>
</dbReference>
<dbReference type="InterPro" id="IPR051678">
    <property type="entry name" value="AGP_Transferase"/>
</dbReference>
<evidence type="ECO:0000313" key="3">
    <source>
        <dbReference type="EnsemblFungi" id="EJT79317"/>
    </source>
</evidence>
<proteinExistence type="predicted"/>
<dbReference type="HOGENOM" id="CLU_038193_1_0_1"/>
<dbReference type="AlphaFoldDB" id="J3NT04"/>
<reference evidence="3" key="4">
    <citation type="journal article" date="2015" name="G3 (Bethesda)">
        <title>Genome sequences of three phytopathogenic species of the Magnaporthaceae family of fungi.</title>
        <authorList>
            <person name="Okagaki L.H."/>
            <person name="Nunes C.C."/>
            <person name="Sailsbery J."/>
            <person name="Clay B."/>
            <person name="Brown D."/>
            <person name="John T."/>
            <person name="Oh Y."/>
            <person name="Young N."/>
            <person name="Fitzgerald M."/>
            <person name="Haas B.J."/>
            <person name="Zeng Q."/>
            <person name="Young S."/>
            <person name="Adiconis X."/>
            <person name="Fan L."/>
            <person name="Levin J.Z."/>
            <person name="Mitchell T.K."/>
            <person name="Okubara P.A."/>
            <person name="Farman M.L."/>
            <person name="Kohn L.M."/>
            <person name="Birren B."/>
            <person name="Ma L.-J."/>
            <person name="Dean R.A."/>
        </authorList>
    </citation>
    <scope>NUCLEOTIDE SEQUENCE</scope>
    <source>
        <strain evidence="3">R3-111a-1</strain>
    </source>
</reference>
<reference evidence="2" key="2">
    <citation type="submission" date="2010-07" db="EMBL/GenBank/DDBJ databases">
        <authorList>
            <consortium name="The Broad Institute Genome Sequencing Platform"/>
            <consortium name="Broad Institute Genome Sequencing Center for Infectious Disease"/>
            <person name="Ma L.-J."/>
            <person name="Dead R."/>
            <person name="Young S."/>
            <person name="Zeng Q."/>
            <person name="Koehrsen M."/>
            <person name="Alvarado L."/>
            <person name="Berlin A."/>
            <person name="Chapman S.B."/>
            <person name="Chen Z."/>
            <person name="Freedman E."/>
            <person name="Gellesch M."/>
            <person name="Goldberg J."/>
            <person name="Griggs A."/>
            <person name="Gujja S."/>
            <person name="Heilman E.R."/>
            <person name="Heiman D."/>
            <person name="Hepburn T."/>
            <person name="Howarth C."/>
            <person name="Jen D."/>
            <person name="Larson L."/>
            <person name="Mehta T."/>
            <person name="Neiman D."/>
            <person name="Pearson M."/>
            <person name="Roberts A."/>
            <person name="Saif S."/>
            <person name="Shea T."/>
            <person name="Shenoy N."/>
            <person name="Sisk P."/>
            <person name="Stolte C."/>
            <person name="Sykes S."/>
            <person name="Walk T."/>
            <person name="White J."/>
            <person name="Yandava C."/>
            <person name="Haas B."/>
            <person name="Nusbaum C."/>
            <person name="Birren B."/>
        </authorList>
    </citation>
    <scope>NUCLEOTIDE SEQUENCE</scope>
    <source>
        <strain evidence="2">R3-111a-1</strain>
    </source>
</reference>
<organism evidence="2">
    <name type="scientific">Gaeumannomyces tritici (strain R3-111a-1)</name>
    <name type="common">Wheat and barley take-all root rot fungus</name>
    <name type="synonym">Gaeumannomyces graminis var. tritici</name>
    <dbReference type="NCBI Taxonomy" id="644352"/>
    <lineage>
        <taxon>Eukaryota</taxon>
        <taxon>Fungi</taxon>
        <taxon>Dikarya</taxon>
        <taxon>Ascomycota</taxon>
        <taxon>Pezizomycotina</taxon>
        <taxon>Sordariomycetes</taxon>
        <taxon>Sordariomycetidae</taxon>
        <taxon>Magnaporthales</taxon>
        <taxon>Magnaporthaceae</taxon>
        <taxon>Gaeumannomyces</taxon>
    </lineage>
</organism>
<accession>J3NT04</accession>
<dbReference type="eggNOG" id="ENOG502SKQB">
    <property type="taxonomic scope" value="Eukaryota"/>
</dbReference>
<dbReference type="Pfam" id="PF01636">
    <property type="entry name" value="APH"/>
    <property type="match status" value="1"/>
</dbReference>
<evidence type="ECO:0000259" key="1">
    <source>
        <dbReference type="Pfam" id="PF01636"/>
    </source>
</evidence>
<keyword evidence="4" id="KW-1185">Reference proteome</keyword>
<evidence type="ECO:0000313" key="4">
    <source>
        <dbReference type="Proteomes" id="UP000006039"/>
    </source>
</evidence>
<evidence type="ECO:0000313" key="2">
    <source>
        <dbReference type="EMBL" id="EJT79317.1"/>
    </source>
</evidence>